<organism evidence="1 2">
    <name type="scientific">Thermanaeromonas toyohensis ToBE</name>
    <dbReference type="NCBI Taxonomy" id="698762"/>
    <lineage>
        <taxon>Bacteria</taxon>
        <taxon>Bacillati</taxon>
        <taxon>Bacillota</taxon>
        <taxon>Clostridia</taxon>
        <taxon>Neomoorellales</taxon>
        <taxon>Neomoorellaceae</taxon>
        <taxon>Thermanaeromonas</taxon>
    </lineage>
</organism>
<evidence type="ECO:0000313" key="2">
    <source>
        <dbReference type="Proteomes" id="UP000192569"/>
    </source>
</evidence>
<proteinExistence type="predicted"/>
<dbReference type="AlphaFoldDB" id="A0A1W1VVB1"/>
<dbReference type="OrthoDB" id="9921501at2"/>
<keyword evidence="2" id="KW-1185">Reference proteome</keyword>
<name>A0A1W1VVB1_9FIRM</name>
<dbReference type="Proteomes" id="UP000192569">
    <property type="component" value="Chromosome I"/>
</dbReference>
<gene>
    <name evidence="1" type="ORF">SAMN00808754_1654</name>
</gene>
<protein>
    <submittedName>
        <fullName evidence="1">Uncharacterized protein</fullName>
    </submittedName>
</protein>
<dbReference type="STRING" id="698762.SAMN00808754_1654"/>
<evidence type="ECO:0000313" key="1">
    <source>
        <dbReference type="EMBL" id="SMB96794.1"/>
    </source>
</evidence>
<sequence length="180" mass="20647">MSDALTDIRRDEVLASLRRELRRKEREFMAEPSREKAEELFLLWKKYYRSPHGYWSGPNRMMALERLAFYHGWTPEKGLGPLPAYYRPKDVAFIEFGAGFISNSSALEDLVADAIRRAFGGPVNYAKYLVKITVEPLKKVSCGECRLFSDYCGSLHCESKSLDELRKRIADAKSAEGLVR</sequence>
<dbReference type="EMBL" id="LT838272">
    <property type="protein sequence ID" value="SMB96794.1"/>
    <property type="molecule type" value="Genomic_DNA"/>
</dbReference>
<dbReference type="RefSeq" id="WP_084665266.1">
    <property type="nucleotide sequence ID" value="NZ_LT838272.1"/>
</dbReference>
<reference evidence="1 2" key="1">
    <citation type="submission" date="2017-04" db="EMBL/GenBank/DDBJ databases">
        <authorList>
            <person name="Afonso C.L."/>
            <person name="Miller P.J."/>
            <person name="Scott M.A."/>
            <person name="Spackman E."/>
            <person name="Goraichik I."/>
            <person name="Dimitrov K.M."/>
            <person name="Suarez D.L."/>
            <person name="Swayne D.E."/>
        </authorList>
    </citation>
    <scope>NUCLEOTIDE SEQUENCE [LARGE SCALE GENOMIC DNA]</scope>
    <source>
        <strain evidence="1 2">ToBE</strain>
    </source>
</reference>
<accession>A0A1W1VVB1</accession>